<dbReference type="PANTHER" id="PTHR46016">
    <property type="entry name" value="ZINC FINGER, RING/FYVE/PHD-TYPE"/>
    <property type="match status" value="1"/>
</dbReference>
<dbReference type="AlphaFoldDB" id="X0TJH6"/>
<name>X0TJH6_9ZZZZ</name>
<organism evidence="2">
    <name type="scientific">marine sediment metagenome</name>
    <dbReference type="NCBI Taxonomy" id="412755"/>
    <lineage>
        <taxon>unclassified sequences</taxon>
        <taxon>metagenomes</taxon>
        <taxon>ecological metagenomes</taxon>
    </lineage>
</organism>
<accession>X0TJH6</accession>
<dbReference type="SUPFAM" id="SSF57850">
    <property type="entry name" value="RING/U-box"/>
    <property type="match status" value="1"/>
</dbReference>
<comment type="caution">
    <text evidence="2">The sequence shown here is derived from an EMBL/GenBank/DDBJ whole genome shotgun (WGS) entry which is preliminary data.</text>
</comment>
<feature type="non-terminal residue" evidence="2">
    <location>
        <position position="121"/>
    </location>
</feature>
<dbReference type="GO" id="GO:0061630">
    <property type="term" value="F:ubiquitin protein ligase activity"/>
    <property type="evidence" value="ECO:0007669"/>
    <property type="project" value="TreeGrafter"/>
</dbReference>
<dbReference type="InterPro" id="IPR001841">
    <property type="entry name" value="Znf_RING"/>
</dbReference>
<protein>
    <recommendedName>
        <fullName evidence="1">RING-type domain-containing protein</fullName>
    </recommendedName>
</protein>
<reference evidence="2" key="1">
    <citation type="journal article" date="2014" name="Front. Microbiol.">
        <title>High frequency of phylogenetically diverse reductive dehalogenase-homologous genes in deep subseafloor sedimentary metagenomes.</title>
        <authorList>
            <person name="Kawai M."/>
            <person name="Futagami T."/>
            <person name="Toyoda A."/>
            <person name="Takaki Y."/>
            <person name="Nishi S."/>
            <person name="Hori S."/>
            <person name="Arai W."/>
            <person name="Tsubouchi T."/>
            <person name="Morono Y."/>
            <person name="Uchiyama I."/>
            <person name="Ito T."/>
            <person name="Fujiyama A."/>
            <person name="Inagaki F."/>
            <person name="Takami H."/>
        </authorList>
    </citation>
    <scope>NUCLEOTIDE SEQUENCE</scope>
    <source>
        <strain evidence="2">Expedition CK06-06</strain>
    </source>
</reference>
<dbReference type="PROSITE" id="PS50089">
    <property type="entry name" value="ZF_RING_2"/>
    <property type="match status" value="1"/>
</dbReference>
<dbReference type="GO" id="GO:0000209">
    <property type="term" value="P:protein polyubiquitination"/>
    <property type="evidence" value="ECO:0007669"/>
    <property type="project" value="TreeGrafter"/>
</dbReference>
<dbReference type="InterPro" id="IPR051438">
    <property type="entry name" value="RNF_E3_ubiq-protein_ligase"/>
</dbReference>
<sequence length="121" mass="14263">NKKLEELEEVTSKIRIYTSRMDEEKLKKWRERENRVLTLISELDNRFDTLLKGDCTICYSKIVSPVMEPSCQNIFCAKCLLKWLQQSDTCPMCRQQVDTQNLVYITAECEEHKVDTPPTKE</sequence>
<evidence type="ECO:0000313" key="2">
    <source>
        <dbReference type="EMBL" id="GAF87406.1"/>
    </source>
</evidence>
<dbReference type="SMART" id="SM00184">
    <property type="entry name" value="RING"/>
    <property type="match status" value="1"/>
</dbReference>
<dbReference type="GO" id="GO:0006511">
    <property type="term" value="P:ubiquitin-dependent protein catabolic process"/>
    <property type="evidence" value="ECO:0007669"/>
    <property type="project" value="TreeGrafter"/>
</dbReference>
<dbReference type="Gene3D" id="3.30.40.10">
    <property type="entry name" value="Zinc/RING finger domain, C3HC4 (zinc finger)"/>
    <property type="match status" value="1"/>
</dbReference>
<dbReference type="EMBL" id="BARS01013829">
    <property type="protein sequence ID" value="GAF87406.1"/>
    <property type="molecule type" value="Genomic_DNA"/>
</dbReference>
<feature type="non-terminal residue" evidence="2">
    <location>
        <position position="1"/>
    </location>
</feature>
<evidence type="ECO:0000259" key="1">
    <source>
        <dbReference type="PROSITE" id="PS50089"/>
    </source>
</evidence>
<feature type="domain" description="RING-type" evidence="1">
    <location>
        <begin position="55"/>
        <end position="94"/>
    </location>
</feature>
<proteinExistence type="predicted"/>
<gene>
    <name evidence="2" type="ORF">S01H1_23747</name>
</gene>
<dbReference type="PANTHER" id="PTHR46016:SF1">
    <property type="entry name" value="RING-TYPE DOMAIN-CONTAINING PROTEIN"/>
    <property type="match status" value="1"/>
</dbReference>
<dbReference type="Pfam" id="PF13639">
    <property type="entry name" value="zf-RING_2"/>
    <property type="match status" value="1"/>
</dbReference>
<dbReference type="InterPro" id="IPR013083">
    <property type="entry name" value="Znf_RING/FYVE/PHD"/>
</dbReference>